<dbReference type="Proteomes" id="UP000186940">
    <property type="component" value="Unassembled WGS sequence"/>
</dbReference>
<evidence type="ECO:0000256" key="2">
    <source>
        <dbReference type="ARBA" id="ARBA00022485"/>
    </source>
</evidence>
<organism evidence="9 10">
    <name type="scientific">Candidatus Syntropharchaeum caldarium</name>
    <dbReference type="NCBI Taxonomy" id="1838285"/>
    <lineage>
        <taxon>Archaea</taxon>
        <taxon>Methanobacteriati</taxon>
        <taxon>Methanobacteriota</taxon>
        <taxon>Stenosarchaea group</taxon>
        <taxon>Methanomicrobia</taxon>
        <taxon>Methanosarcinales</taxon>
        <taxon>ANME-2 cluster</taxon>
        <taxon>Candidatus Syntropharchaeum</taxon>
    </lineage>
</organism>
<dbReference type="PANTHER" id="PTHR43687">
    <property type="entry name" value="ADENYLYLSULFATE REDUCTASE, BETA SUBUNIT"/>
    <property type="match status" value="1"/>
</dbReference>
<dbReference type="STRING" id="1838285.SCAL_001204"/>
<dbReference type="PANTHER" id="PTHR43687:SF6">
    <property type="entry name" value="L-ASPARTATE SEMIALDEHYDE SULFURTRANSFERASE IRON-SULFUR SUBUNIT"/>
    <property type="match status" value="1"/>
</dbReference>
<evidence type="ECO:0000313" key="10">
    <source>
        <dbReference type="Proteomes" id="UP000186940"/>
    </source>
</evidence>
<keyword evidence="5" id="KW-0249">Electron transport</keyword>
<sequence length="67" mass="7033">MKINMEVLRMVAIVDAEKCDGCGTCVDACSTEAISIVDGVAVVDENECVDCEVCVDECPNGAISMSE</sequence>
<evidence type="ECO:0000313" key="9">
    <source>
        <dbReference type="EMBL" id="OFV67829.1"/>
    </source>
</evidence>
<dbReference type="InterPro" id="IPR017896">
    <property type="entry name" value="4Fe4S_Fe-S-bd"/>
</dbReference>
<dbReference type="GO" id="GO:0016491">
    <property type="term" value="F:oxidoreductase activity"/>
    <property type="evidence" value="ECO:0007669"/>
    <property type="project" value="UniProtKB-ARBA"/>
</dbReference>
<dbReference type="EMBL" id="LYOS01000003">
    <property type="protein sequence ID" value="OFV67829.1"/>
    <property type="molecule type" value="Genomic_DNA"/>
</dbReference>
<evidence type="ECO:0000259" key="8">
    <source>
        <dbReference type="PROSITE" id="PS51379"/>
    </source>
</evidence>
<keyword evidence="4" id="KW-0677">Repeat</keyword>
<dbReference type="InterPro" id="IPR017900">
    <property type="entry name" value="4Fe4S_Fe_S_CS"/>
</dbReference>
<name>A0A1F2P8Y5_9EURY</name>
<reference evidence="9" key="1">
    <citation type="submission" date="2016-05" db="EMBL/GenBank/DDBJ databases">
        <title>Microbial consortia oxidize butane by reversing methanogenesis.</title>
        <authorList>
            <person name="Laso-Perez R."/>
            <person name="Richter M."/>
            <person name="Wegener G."/>
            <person name="Musat F."/>
        </authorList>
    </citation>
    <scope>NUCLEOTIDE SEQUENCE [LARGE SCALE GENOMIC DNA]</scope>
    <source>
        <strain evidence="9">BOX2</strain>
    </source>
</reference>
<dbReference type="GO" id="GO:0046872">
    <property type="term" value="F:metal ion binding"/>
    <property type="evidence" value="ECO:0007669"/>
    <property type="project" value="UniProtKB-KW"/>
</dbReference>
<dbReference type="SUPFAM" id="SSF54862">
    <property type="entry name" value="4Fe-4S ferredoxins"/>
    <property type="match status" value="1"/>
</dbReference>
<evidence type="ECO:0000256" key="4">
    <source>
        <dbReference type="ARBA" id="ARBA00022737"/>
    </source>
</evidence>
<keyword evidence="1" id="KW-0813">Transport</keyword>
<accession>A0A1F2P8Y5</accession>
<evidence type="ECO:0000256" key="5">
    <source>
        <dbReference type="ARBA" id="ARBA00022982"/>
    </source>
</evidence>
<keyword evidence="3" id="KW-0479">Metal-binding</keyword>
<dbReference type="Gene3D" id="3.30.70.20">
    <property type="match status" value="1"/>
</dbReference>
<evidence type="ECO:0000256" key="6">
    <source>
        <dbReference type="ARBA" id="ARBA00023004"/>
    </source>
</evidence>
<feature type="domain" description="4Fe-4S ferredoxin-type" evidence="8">
    <location>
        <begin position="10"/>
        <end position="39"/>
    </location>
</feature>
<evidence type="ECO:0000256" key="7">
    <source>
        <dbReference type="ARBA" id="ARBA00023014"/>
    </source>
</evidence>
<feature type="domain" description="4Fe-4S ferredoxin-type" evidence="8">
    <location>
        <begin position="41"/>
        <end position="67"/>
    </location>
</feature>
<proteinExistence type="predicted"/>
<evidence type="ECO:0000256" key="3">
    <source>
        <dbReference type="ARBA" id="ARBA00022723"/>
    </source>
</evidence>
<keyword evidence="7" id="KW-0411">Iron-sulfur</keyword>
<dbReference type="Pfam" id="PF12838">
    <property type="entry name" value="Fer4_7"/>
    <property type="match status" value="1"/>
</dbReference>
<protein>
    <submittedName>
        <fullName evidence="9">4Fe-4S ferredoxin, iron-sulfur binding, subgroup domain protein</fullName>
    </submittedName>
</protein>
<keyword evidence="6" id="KW-0408">Iron</keyword>
<dbReference type="PROSITE" id="PS00198">
    <property type="entry name" value="4FE4S_FER_1"/>
    <property type="match status" value="1"/>
</dbReference>
<dbReference type="AlphaFoldDB" id="A0A1F2P8Y5"/>
<comment type="caution">
    <text evidence="9">The sequence shown here is derived from an EMBL/GenBank/DDBJ whole genome shotgun (WGS) entry which is preliminary data.</text>
</comment>
<evidence type="ECO:0000256" key="1">
    <source>
        <dbReference type="ARBA" id="ARBA00022448"/>
    </source>
</evidence>
<gene>
    <name evidence="9" type="ORF">SCAL_001204</name>
</gene>
<keyword evidence="2" id="KW-0004">4Fe-4S</keyword>
<keyword evidence="10" id="KW-1185">Reference proteome</keyword>
<dbReference type="GO" id="GO:0051539">
    <property type="term" value="F:4 iron, 4 sulfur cluster binding"/>
    <property type="evidence" value="ECO:0007669"/>
    <property type="project" value="UniProtKB-KW"/>
</dbReference>
<dbReference type="PROSITE" id="PS51379">
    <property type="entry name" value="4FE4S_FER_2"/>
    <property type="match status" value="2"/>
</dbReference>
<dbReference type="InterPro" id="IPR050572">
    <property type="entry name" value="Fe-S_Ferredoxin"/>
</dbReference>